<reference evidence="7" key="5">
    <citation type="journal article" date="2021" name="G3 (Bethesda)">
        <title>Aegilops tauschii genome assembly Aet v5.0 features greater sequence contiguity and improved annotation.</title>
        <authorList>
            <person name="Wang L."/>
            <person name="Zhu T."/>
            <person name="Rodriguez J.C."/>
            <person name="Deal K.R."/>
            <person name="Dubcovsky J."/>
            <person name="McGuire P.E."/>
            <person name="Lux T."/>
            <person name="Spannagl M."/>
            <person name="Mayer K.F.X."/>
            <person name="Baldrich P."/>
            <person name="Meyers B.C."/>
            <person name="Huo N."/>
            <person name="Gu Y.Q."/>
            <person name="Zhou H."/>
            <person name="Devos K.M."/>
            <person name="Bennetzen J.L."/>
            <person name="Unver T."/>
            <person name="Budak H."/>
            <person name="Gulick P.J."/>
            <person name="Galiba G."/>
            <person name="Kalapos B."/>
            <person name="Nelson D.R."/>
            <person name="Li P."/>
            <person name="You F.M."/>
            <person name="Luo M.C."/>
            <person name="Dvorak J."/>
        </authorList>
    </citation>
    <scope>NUCLEOTIDE SEQUENCE [LARGE SCALE GENOMIC DNA]</scope>
    <source>
        <strain evidence="7">cv. AL8/78</strain>
    </source>
</reference>
<dbReference type="Gramene" id="AET2Gv20017200.1">
    <property type="protein sequence ID" value="AET2Gv20017200.1"/>
    <property type="gene ID" value="AET2Gv20017200"/>
</dbReference>
<keyword evidence="4" id="KW-0690">Ribosome biogenesis</keyword>
<evidence type="ECO:0000256" key="2">
    <source>
        <dbReference type="ARBA" id="ARBA00007433"/>
    </source>
</evidence>
<keyword evidence="8" id="KW-1185">Reference proteome</keyword>
<reference evidence="8" key="1">
    <citation type="journal article" date="2014" name="Science">
        <title>Ancient hybridizations among the ancestral genomes of bread wheat.</title>
        <authorList>
            <consortium name="International Wheat Genome Sequencing Consortium,"/>
            <person name="Marcussen T."/>
            <person name="Sandve S.R."/>
            <person name="Heier L."/>
            <person name="Spannagl M."/>
            <person name="Pfeifer M."/>
            <person name="Jakobsen K.S."/>
            <person name="Wulff B.B."/>
            <person name="Steuernagel B."/>
            <person name="Mayer K.F."/>
            <person name="Olsen O.A."/>
        </authorList>
    </citation>
    <scope>NUCLEOTIDE SEQUENCE [LARGE SCALE GENOMIC DNA]</scope>
    <source>
        <strain evidence="8">cv. AL8/78</strain>
    </source>
</reference>
<dbReference type="InterPro" id="IPR018023">
    <property type="entry name" value="Ribosome_mat_SBDS_CS"/>
</dbReference>
<evidence type="ECO:0000256" key="4">
    <source>
        <dbReference type="ARBA" id="ARBA00022517"/>
    </source>
</evidence>
<evidence type="ECO:0000256" key="5">
    <source>
        <dbReference type="ARBA" id="ARBA00049708"/>
    </source>
</evidence>
<dbReference type="Proteomes" id="UP000015105">
    <property type="component" value="Chromosome 2D"/>
</dbReference>
<dbReference type="InterPro" id="IPR036786">
    <property type="entry name" value="Ribosome_mat_SBDS_N_sf"/>
</dbReference>
<evidence type="ECO:0000313" key="8">
    <source>
        <dbReference type="Proteomes" id="UP000015105"/>
    </source>
</evidence>
<dbReference type="STRING" id="200361.A0A453A7T6"/>
<sequence length="135" mass="15244">DRGTLVQSAGQKRLTTMAVVRLRRGGQRFEIACFPNKVVNWRDRVEKDLDEVLQSDNVYSNVSKGVLAKSKDLIRIFATDDLVEICLEILEKGELQVSGKEREAQLSSQFKDIGASCTTYTLRSIQTLPPRNRCL</sequence>
<dbReference type="Pfam" id="PF01172">
    <property type="entry name" value="SBDS_N"/>
    <property type="match status" value="1"/>
</dbReference>
<dbReference type="PROSITE" id="PS01267">
    <property type="entry name" value="UPF0023"/>
    <property type="match status" value="1"/>
</dbReference>
<dbReference type="AlphaFoldDB" id="A0A453A7T6"/>
<dbReference type="SUPFAM" id="SSF89895">
    <property type="entry name" value="FYSH domain"/>
    <property type="match status" value="1"/>
</dbReference>
<dbReference type="GO" id="GO:0005737">
    <property type="term" value="C:cytoplasm"/>
    <property type="evidence" value="ECO:0007669"/>
    <property type="project" value="UniProtKB-SubCell"/>
</dbReference>
<comment type="subunit">
    <text evidence="5">Associates with the 60S ribosomal subunit.</text>
</comment>
<evidence type="ECO:0000256" key="1">
    <source>
        <dbReference type="ARBA" id="ARBA00004496"/>
    </source>
</evidence>
<dbReference type="PANTHER" id="PTHR10927">
    <property type="entry name" value="RIBOSOME MATURATION PROTEIN SBDS"/>
    <property type="match status" value="1"/>
</dbReference>
<reference evidence="7" key="3">
    <citation type="journal article" date="2017" name="Nature">
        <title>Genome sequence of the progenitor of the wheat D genome Aegilops tauschii.</title>
        <authorList>
            <person name="Luo M.C."/>
            <person name="Gu Y.Q."/>
            <person name="Puiu D."/>
            <person name="Wang H."/>
            <person name="Twardziok S.O."/>
            <person name="Deal K.R."/>
            <person name="Huo N."/>
            <person name="Zhu T."/>
            <person name="Wang L."/>
            <person name="Wang Y."/>
            <person name="McGuire P.E."/>
            <person name="Liu S."/>
            <person name="Long H."/>
            <person name="Ramasamy R.K."/>
            <person name="Rodriguez J.C."/>
            <person name="Van S.L."/>
            <person name="Yuan L."/>
            <person name="Wang Z."/>
            <person name="Xia Z."/>
            <person name="Xiao L."/>
            <person name="Anderson O.D."/>
            <person name="Ouyang S."/>
            <person name="Liang Y."/>
            <person name="Zimin A.V."/>
            <person name="Pertea G."/>
            <person name="Qi P."/>
            <person name="Bennetzen J.L."/>
            <person name="Dai X."/>
            <person name="Dawson M.W."/>
            <person name="Muller H.G."/>
            <person name="Kugler K."/>
            <person name="Rivarola-Duarte L."/>
            <person name="Spannagl M."/>
            <person name="Mayer K.F.X."/>
            <person name="Lu F.H."/>
            <person name="Bevan M.W."/>
            <person name="Leroy P."/>
            <person name="Li P."/>
            <person name="You F.M."/>
            <person name="Sun Q."/>
            <person name="Liu Z."/>
            <person name="Lyons E."/>
            <person name="Wicker T."/>
            <person name="Salzberg S.L."/>
            <person name="Devos K.M."/>
            <person name="Dvorak J."/>
        </authorList>
    </citation>
    <scope>NUCLEOTIDE SEQUENCE [LARGE SCALE GENOMIC DNA]</scope>
    <source>
        <strain evidence="7">cv. AL8/78</strain>
    </source>
</reference>
<comment type="similarity">
    <text evidence="2">Belongs to the SDO1/SBDS family.</text>
</comment>
<proteinExistence type="inferred from homology"/>
<evidence type="ECO:0000259" key="6">
    <source>
        <dbReference type="Pfam" id="PF01172"/>
    </source>
</evidence>
<feature type="domain" description="Ribosome maturation protein SDO1/SBDS N-terminal" evidence="6">
    <location>
        <begin position="18"/>
        <end position="102"/>
    </location>
</feature>
<protein>
    <recommendedName>
        <fullName evidence="6">Ribosome maturation protein SDO1/SBDS N-terminal domain-containing protein</fullName>
    </recommendedName>
</protein>
<evidence type="ECO:0000256" key="3">
    <source>
        <dbReference type="ARBA" id="ARBA00022490"/>
    </source>
</evidence>
<keyword evidence="3" id="KW-0963">Cytoplasm</keyword>
<dbReference type="GO" id="GO:0042254">
    <property type="term" value="P:ribosome biogenesis"/>
    <property type="evidence" value="ECO:0007669"/>
    <property type="project" value="UniProtKB-KW"/>
</dbReference>
<dbReference type="Gene3D" id="3.30.1250.10">
    <property type="entry name" value="Ribosome maturation protein SBDS, N-terminal domain"/>
    <property type="match status" value="1"/>
</dbReference>
<dbReference type="InterPro" id="IPR039100">
    <property type="entry name" value="Sdo1/SBDS-like"/>
</dbReference>
<reference evidence="8" key="2">
    <citation type="journal article" date="2017" name="Nat. Plants">
        <title>The Aegilops tauschii genome reveals multiple impacts of transposons.</title>
        <authorList>
            <person name="Zhao G."/>
            <person name="Zou C."/>
            <person name="Li K."/>
            <person name="Wang K."/>
            <person name="Li T."/>
            <person name="Gao L."/>
            <person name="Zhang X."/>
            <person name="Wang H."/>
            <person name="Yang Z."/>
            <person name="Liu X."/>
            <person name="Jiang W."/>
            <person name="Mao L."/>
            <person name="Kong X."/>
            <person name="Jiao Y."/>
            <person name="Jia J."/>
        </authorList>
    </citation>
    <scope>NUCLEOTIDE SEQUENCE [LARGE SCALE GENOMIC DNA]</scope>
    <source>
        <strain evidence="8">cv. AL8/78</strain>
    </source>
</reference>
<name>A0A453A7T6_AEGTS</name>
<dbReference type="PANTHER" id="PTHR10927:SF1">
    <property type="entry name" value="RIBOSOME MATURATION PROTEIN SBDS"/>
    <property type="match status" value="1"/>
</dbReference>
<dbReference type="EnsemblPlants" id="AET2Gv20017200.1">
    <property type="protein sequence ID" value="AET2Gv20017200.1"/>
    <property type="gene ID" value="AET2Gv20017200"/>
</dbReference>
<organism evidence="7 8">
    <name type="scientific">Aegilops tauschii subsp. strangulata</name>
    <name type="common">Goatgrass</name>
    <dbReference type="NCBI Taxonomy" id="200361"/>
    <lineage>
        <taxon>Eukaryota</taxon>
        <taxon>Viridiplantae</taxon>
        <taxon>Streptophyta</taxon>
        <taxon>Embryophyta</taxon>
        <taxon>Tracheophyta</taxon>
        <taxon>Spermatophyta</taxon>
        <taxon>Magnoliopsida</taxon>
        <taxon>Liliopsida</taxon>
        <taxon>Poales</taxon>
        <taxon>Poaceae</taxon>
        <taxon>BOP clade</taxon>
        <taxon>Pooideae</taxon>
        <taxon>Triticodae</taxon>
        <taxon>Triticeae</taxon>
        <taxon>Triticinae</taxon>
        <taxon>Aegilops</taxon>
    </lineage>
</organism>
<comment type="subcellular location">
    <subcellularLocation>
        <location evidence="1">Cytoplasm</location>
    </subcellularLocation>
</comment>
<evidence type="ECO:0000313" key="7">
    <source>
        <dbReference type="EnsemblPlants" id="AET2Gv20017200.1"/>
    </source>
</evidence>
<dbReference type="InterPro" id="IPR019783">
    <property type="entry name" value="SDO1/SBDS_N"/>
</dbReference>
<accession>A0A453A7T6</accession>
<reference evidence="7" key="4">
    <citation type="submission" date="2019-03" db="UniProtKB">
        <authorList>
            <consortium name="EnsemblPlants"/>
        </authorList>
    </citation>
    <scope>IDENTIFICATION</scope>
</reference>